<dbReference type="EMBL" id="CM047590">
    <property type="protein sequence ID" value="KAI9919717.1"/>
    <property type="molecule type" value="Genomic_DNA"/>
</dbReference>
<name>A0ACC0WLT1_9STRA</name>
<reference evidence="1 2" key="1">
    <citation type="journal article" date="2022" name="bioRxiv">
        <title>The genome of the oomycete Peronosclerospora sorghi, a cosmopolitan pathogen of maize and sorghum, is inflated with dispersed pseudogenes.</title>
        <authorList>
            <person name="Fletcher K."/>
            <person name="Martin F."/>
            <person name="Isakeit T."/>
            <person name="Cavanaugh K."/>
            <person name="Magill C."/>
            <person name="Michelmore R."/>
        </authorList>
    </citation>
    <scope>NUCLEOTIDE SEQUENCE [LARGE SCALE GENOMIC DNA]</scope>
    <source>
        <strain evidence="1">P6</strain>
    </source>
</reference>
<gene>
    <name evidence="1" type="ORF">PsorP6_017490</name>
</gene>
<accession>A0ACC0WLT1</accession>
<proteinExistence type="predicted"/>
<comment type="caution">
    <text evidence="1">The sequence shown here is derived from an EMBL/GenBank/DDBJ whole genome shotgun (WGS) entry which is preliminary data.</text>
</comment>
<evidence type="ECO:0000313" key="1">
    <source>
        <dbReference type="EMBL" id="KAI9919717.1"/>
    </source>
</evidence>
<sequence>MVKPYLWLALTAFVAWIHSAKVVKALAATNKTETLTRTNNVMTIEDDEEKMLKGTLEKISDMSLALSPRSNQLKRMKSKLLRQVPKDTIGLTLKDPHLEDLMHSYSSEASDRSGLIRLLTERYGDGTMAEALLDAKKTDAHPARESAEKLLDWQLDRYWFTTAYGNTDVALVLARARRADITKTIAATLQTEHFEKLTGDREAFDEVFAGFKLWDDLVDDRGQRVLVLEDYMEFFNERHSMNVTLEAVLRKLLGERNYEAAVKKAASKLRSLIALELSRSLPRQRDE</sequence>
<dbReference type="Proteomes" id="UP001163321">
    <property type="component" value="Chromosome 11"/>
</dbReference>
<keyword evidence="2" id="KW-1185">Reference proteome</keyword>
<evidence type="ECO:0000313" key="2">
    <source>
        <dbReference type="Proteomes" id="UP001163321"/>
    </source>
</evidence>
<organism evidence="1 2">
    <name type="scientific">Peronosclerospora sorghi</name>
    <dbReference type="NCBI Taxonomy" id="230839"/>
    <lineage>
        <taxon>Eukaryota</taxon>
        <taxon>Sar</taxon>
        <taxon>Stramenopiles</taxon>
        <taxon>Oomycota</taxon>
        <taxon>Peronosporomycetes</taxon>
        <taxon>Peronosporales</taxon>
        <taxon>Peronosporaceae</taxon>
        <taxon>Peronosclerospora</taxon>
    </lineage>
</organism>
<protein>
    <submittedName>
        <fullName evidence="1">Uncharacterized protein</fullName>
    </submittedName>
</protein>